<dbReference type="PANTHER" id="PTHR24221:SF248">
    <property type="entry name" value="ABC TRANSPORTER TRANSMEMBRANE REGION"/>
    <property type="match status" value="1"/>
</dbReference>
<dbReference type="InterPro" id="IPR003439">
    <property type="entry name" value="ABC_transporter-like_ATP-bd"/>
</dbReference>
<name>A0A929MPS1_ABIDE</name>
<dbReference type="PANTHER" id="PTHR24221">
    <property type="entry name" value="ATP-BINDING CASSETTE SUB-FAMILY B"/>
    <property type="match status" value="1"/>
</dbReference>
<evidence type="ECO:0000256" key="3">
    <source>
        <dbReference type="ARBA" id="ARBA00022741"/>
    </source>
</evidence>
<reference evidence="10" key="1">
    <citation type="submission" date="2020-04" db="EMBL/GenBank/DDBJ databases">
        <title>Deep metagenomics examines the oral microbiome during advanced dental caries in children, revealing novel taxa and co-occurrences with host molecules.</title>
        <authorList>
            <person name="Baker J.L."/>
            <person name="Morton J.T."/>
            <person name="Dinis M."/>
            <person name="Alvarez R."/>
            <person name="Tran N.C."/>
            <person name="Knight R."/>
            <person name="Edlund A."/>
        </authorList>
    </citation>
    <scope>NUCLEOTIDE SEQUENCE</scope>
    <source>
        <strain evidence="10">JCVI_23_bin.16</strain>
    </source>
</reference>
<feature type="transmembrane region" description="Helical" evidence="7">
    <location>
        <begin position="151"/>
        <end position="170"/>
    </location>
</feature>
<dbReference type="Gene3D" id="3.40.50.300">
    <property type="entry name" value="P-loop containing nucleotide triphosphate hydrolases"/>
    <property type="match status" value="1"/>
</dbReference>
<dbReference type="Pfam" id="PF00005">
    <property type="entry name" value="ABC_tran"/>
    <property type="match status" value="1"/>
</dbReference>
<feature type="transmembrane region" description="Helical" evidence="7">
    <location>
        <begin position="122"/>
        <end position="145"/>
    </location>
</feature>
<accession>A0A929MPS1</accession>
<dbReference type="Gene3D" id="1.20.1560.10">
    <property type="entry name" value="ABC transporter type 1, transmembrane domain"/>
    <property type="match status" value="1"/>
</dbReference>
<organism evidence="10 11">
    <name type="scientific">Abiotrophia defectiva</name>
    <name type="common">Streptococcus defectivus</name>
    <dbReference type="NCBI Taxonomy" id="46125"/>
    <lineage>
        <taxon>Bacteria</taxon>
        <taxon>Bacillati</taxon>
        <taxon>Bacillota</taxon>
        <taxon>Bacilli</taxon>
        <taxon>Lactobacillales</taxon>
        <taxon>Aerococcaceae</taxon>
        <taxon>Abiotrophia</taxon>
    </lineage>
</organism>
<feature type="transmembrane region" description="Helical" evidence="7">
    <location>
        <begin position="50"/>
        <end position="71"/>
    </location>
</feature>
<comment type="caution">
    <text evidence="10">The sequence shown here is derived from an EMBL/GenBank/DDBJ whole genome shotgun (WGS) entry which is preliminary data.</text>
</comment>
<feature type="domain" description="ABC transporter" evidence="8">
    <location>
        <begin position="331"/>
        <end position="532"/>
    </location>
</feature>
<dbReference type="RefSeq" id="WP_314237739.1">
    <property type="nucleotide sequence ID" value="NZ_CAUQWR010000052.1"/>
</dbReference>
<gene>
    <name evidence="10" type="ORF">HXK00_06515</name>
</gene>
<evidence type="ECO:0000256" key="6">
    <source>
        <dbReference type="ARBA" id="ARBA00023136"/>
    </source>
</evidence>
<dbReference type="GO" id="GO:0016887">
    <property type="term" value="F:ATP hydrolysis activity"/>
    <property type="evidence" value="ECO:0007669"/>
    <property type="project" value="InterPro"/>
</dbReference>
<proteinExistence type="predicted"/>
<evidence type="ECO:0000256" key="5">
    <source>
        <dbReference type="ARBA" id="ARBA00022989"/>
    </source>
</evidence>
<feature type="transmembrane region" description="Helical" evidence="7">
    <location>
        <begin position="232"/>
        <end position="260"/>
    </location>
</feature>
<dbReference type="PROSITE" id="PS50929">
    <property type="entry name" value="ABC_TM1F"/>
    <property type="match status" value="1"/>
</dbReference>
<dbReference type="InterPro" id="IPR036640">
    <property type="entry name" value="ABC1_TM_sf"/>
</dbReference>
<evidence type="ECO:0000256" key="1">
    <source>
        <dbReference type="ARBA" id="ARBA00004651"/>
    </source>
</evidence>
<keyword evidence="4 10" id="KW-0067">ATP-binding</keyword>
<comment type="subcellular location">
    <subcellularLocation>
        <location evidence="1">Cell membrane</location>
        <topology evidence="1">Multi-pass membrane protein</topology>
    </subcellularLocation>
</comment>
<evidence type="ECO:0000256" key="4">
    <source>
        <dbReference type="ARBA" id="ARBA00022840"/>
    </source>
</evidence>
<dbReference type="InterPro" id="IPR011527">
    <property type="entry name" value="ABC1_TM_dom"/>
</dbReference>
<evidence type="ECO:0000313" key="11">
    <source>
        <dbReference type="Proteomes" id="UP000757900"/>
    </source>
</evidence>
<dbReference type="SMART" id="SM00382">
    <property type="entry name" value="AAA"/>
    <property type="match status" value="1"/>
</dbReference>
<sequence length="532" mass="60004">MFRLVLSNFAKSKLLLLLLCRLYLSGFNVLFSYLTQLGLGTIENGAQGTLFQVAAYMIGGALLYIFFYYVYSLNLAKVFQETSQFIVQKLVQSFINKRDSQEQTTEGEAVNLIHTDATNISLFLSSGLLPLLDTSLSLLVGVVYVMSMNQVIGSVFIFGGLLIGLGNYLLTFKMEMAYEDYMLAADQNYNFYEQLFRIMPIVKIFKISDWLYRKQVQFFSSREKHFNQYNGYYANSLSLTEGGVITFEIISLAVGLYLVIAGQLEMAVLLGIWNAGLGSIIYPLSDLPSLWNYFVQYRSSAKRVTTKWLEDQASGQAQTREELPEKAGKGITLENVSFSYQDKPVFNQVNFRFEPKGIHFLVGPSGSGKSTLLNLILGVYVPHEGRIVFDQANEVLGQETIGYVPQKVSFFNTSLRSNLLMGRTVSDQQIEAVCTALNIWEVVEQLPKGLDTVYGEDIKLSNGQIRRLAVARALLSGAYWILLDEPFSDLDRENQGYLMTCLRELRDHSFIIVTHTSDMIQANDRVIEVQSL</sequence>
<evidence type="ECO:0000313" key="10">
    <source>
        <dbReference type="EMBL" id="MBF0935276.1"/>
    </source>
</evidence>
<evidence type="ECO:0000259" key="8">
    <source>
        <dbReference type="PROSITE" id="PS50893"/>
    </source>
</evidence>
<dbReference type="InterPro" id="IPR039421">
    <property type="entry name" value="Type_1_exporter"/>
</dbReference>
<dbReference type="GO" id="GO:0034040">
    <property type="term" value="F:ATPase-coupled lipid transmembrane transporter activity"/>
    <property type="evidence" value="ECO:0007669"/>
    <property type="project" value="TreeGrafter"/>
</dbReference>
<dbReference type="GO" id="GO:0005524">
    <property type="term" value="F:ATP binding"/>
    <property type="evidence" value="ECO:0007669"/>
    <property type="project" value="UniProtKB-KW"/>
</dbReference>
<dbReference type="GO" id="GO:0005886">
    <property type="term" value="C:plasma membrane"/>
    <property type="evidence" value="ECO:0007669"/>
    <property type="project" value="UniProtKB-SubCell"/>
</dbReference>
<evidence type="ECO:0000256" key="7">
    <source>
        <dbReference type="SAM" id="Phobius"/>
    </source>
</evidence>
<keyword evidence="3" id="KW-0547">Nucleotide-binding</keyword>
<keyword evidence="6 7" id="KW-0472">Membrane</keyword>
<dbReference type="EMBL" id="JABZFV010000180">
    <property type="protein sequence ID" value="MBF0935276.1"/>
    <property type="molecule type" value="Genomic_DNA"/>
</dbReference>
<dbReference type="SUPFAM" id="SSF52540">
    <property type="entry name" value="P-loop containing nucleoside triphosphate hydrolases"/>
    <property type="match status" value="1"/>
</dbReference>
<evidence type="ECO:0000256" key="2">
    <source>
        <dbReference type="ARBA" id="ARBA00022692"/>
    </source>
</evidence>
<dbReference type="InterPro" id="IPR027417">
    <property type="entry name" value="P-loop_NTPase"/>
</dbReference>
<keyword evidence="2 7" id="KW-0812">Transmembrane</keyword>
<evidence type="ECO:0000259" key="9">
    <source>
        <dbReference type="PROSITE" id="PS50929"/>
    </source>
</evidence>
<protein>
    <submittedName>
        <fullName evidence="10">ABC transporter ATP-binding protein</fullName>
    </submittedName>
</protein>
<dbReference type="GO" id="GO:0140359">
    <property type="term" value="F:ABC-type transporter activity"/>
    <property type="evidence" value="ECO:0007669"/>
    <property type="project" value="InterPro"/>
</dbReference>
<dbReference type="PROSITE" id="PS50893">
    <property type="entry name" value="ABC_TRANSPORTER_2"/>
    <property type="match status" value="1"/>
</dbReference>
<dbReference type="CDD" id="cd03228">
    <property type="entry name" value="ABCC_MRP_Like"/>
    <property type="match status" value="1"/>
</dbReference>
<keyword evidence="5 7" id="KW-1133">Transmembrane helix</keyword>
<feature type="domain" description="ABC transmembrane type-1" evidence="9">
    <location>
        <begin position="15"/>
        <end position="296"/>
    </location>
</feature>
<dbReference type="SUPFAM" id="SSF90123">
    <property type="entry name" value="ABC transporter transmembrane region"/>
    <property type="match status" value="1"/>
</dbReference>
<dbReference type="Proteomes" id="UP000757900">
    <property type="component" value="Unassembled WGS sequence"/>
</dbReference>
<dbReference type="AlphaFoldDB" id="A0A929MPS1"/>
<dbReference type="InterPro" id="IPR003593">
    <property type="entry name" value="AAA+_ATPase"/>
</dbReference>